<dbReference type="GO" id="GO:0006511">
    <property type="term" value="P:ubiquitin-dependent protein catabolic process"/>
    <property type="evidence" value="ECO:0007669"/>
    <property type="project" value="TreeGrafter"/>
</dbReference>
<keyword evidence="5 6" id="KW-0833">Ubl conjugation pathway</keyword>
<organism evidence="9 10">
    <name type="scientific">Papaver somniferum</name>
    <name type="common">Opium poppy</name>
    <dbReference type="NCBI Taxonomy" id="3469"/>
    <lineage>
        <taxon>Eukaryota</taxon>
        <taxon>Viridiplantae</taxon>
        <taxon>Streptophyta</taxon>
        <taxon>Embryophyta</taxon>
        <taxon>Tracheophyta</taxon>
        <taxon>Spermatophyta</taxon>
        <taxon>Magnoliopsida</taxon>
        <taxon>Ranunculales</taxon>
        <taxon>Papaveraceae</taxon>
        <taxon>Papaveroideae</taxon>
        <taxon>Papaver</taxon>
    </lineage>
</organism>
<evidence type="ECO:0000256" key="3">
    <source>
        <dbReference type="ARBA" id="ARBA00012485"/>
    </source>
</evidence>
<feature type="active site" description="Glycyl thioester intermediate" evidence="6">
    <location>
        <position position="413"/>
    </location>
</feature>
<dbReference type="Pfam" id="PF00632">
    <property type="entry name" value="HECT"/>
    <property type="match status" value="3"/>
</dbReference>
<dbReference type="InterPro" id="IPR000569">
    <property type="entry name" value="HECT_dom"/>
</dbReference>
<dbReference type="Gene3D" id="3.90.1750.10">
    <property type="entry name" value="Hect, E3 ligase catalytic domains"/>
    <property type="match status" value="2"/>
</dbReference>
<dbReference type="PROSITE" id="PS51471">
    <property type="entry name" value="FE2OG_OXY"/>
    <property type="match status" value="1"/>
</dbReference>
<feature type="domain" description="HECT" evidence="7">
    <location>
        <begin position="783"/>
        <end position="1055"/>
    </location>
</feature>
<dbReference type="PANTHER" id="PTHR11254">
    <property type="entry name" value="HECT DOMAIN UBIQUITIN-PROTEIN LIGASE"/>
    <property type="match status" value="1"/>
</dbReference>
<proteinExistence type="predicted"/>
<keyword evidence="10" id="KW-1185">Reference proteome</keyword>
<dbReference type="EC" id="2.3.2.26" evidence="3"/>
<dbReference type="PROSITE" id="PS50237">
    <property type="entry name" value="HECT"/>
    <property type="match status" value="3"/>
</dbReference>
<feature type="domain" description="Fe2OG dioxygenase" evidence="8">
    <location>
        <begin position="1245"/>
        <end position="1343"/>
    </location>
</feature>
<reference evidence="9 10" key="1">
    <citation type="journal article" date="2018" name="Science">
        <title>The opium poppy genome and morphinan production.</title>
        <authorList>
            <person name="Guo L."/>
            <person name="Winzer T."/>
            <person name="Yang X."/>
            <person name="Li Y."/>
            <person name="Ning Z."/>
            <person name="He Z."/>
            <person name="Teodor R."/>
            <person name="Lu Y."/>
            <person name="Bowser T.A."/>
            <person name="Graham I.A."/>
            <person name="Ye K."/>
        </authorList>
    </citation>
    <scope>NUCLEOTIDE SEQUENCE [LARGE SCALE GENOMIC DNA]</scope>
    <source>
        <strain evidence="10">cv. HN1</strain>
        <tissue evidence="9">Leaves</tissue>
    </source>
</reference>
<feature type="domain" description="HECT" evidence="7">
    <location>
        <begin position="337"/>
        <end position="447"/>
    </location>
</feature>
<dbReference type="Pfam" id="PF03171">
    <property type="entry name" value="2OG-FeII_Oxy"/>
    <property type="match status" value="1"/>
</dbReference>
<feature type="domain" description="HECT" evidence="7">
    <location>
        <begin position="203"/>
        <end position="331"/>
    </location>
</feature>
<comment type="catalytic activity">
    <reaction evidence="1">
        <text>S-ubiquitinyl-[E2 ubiquitin-conjugating enzyme]-L-cysteine + [acceptor protein]-L-lysine = [E2 ubiquitin-conjugating enzyme]-L-cysteine + N(6)-ubiquitinyl-[acceptor protein]-L-lysine.</text>
        <dbReference type="EC" id="2.3.2.26"/>
    </reaction>
</comment>
<feature type="active site" description="Glycyl thioester intermediate" evidence="6">
    <location>
        <position position="1021"/>
    </location>
</feature>
<dbReference type="InterPro" id="IPR044861">
    <property type="entry name" value="IPNS-like_FE2OG_OXY"/>
</dbReference>
<dbReference type="InterPro" id="IPR005123">
    <property type="entry name" value="Oxoglu/Fe-dep_dioxygenase_dom"/>
</dbReference>
<dbReference type="SUPFAM" id="SSF51197">
    <property type="entry name" value="Clavaminate synthase-like"/>
    <property type="match status" value="1"/>
</dbReference>
<dbReference type="InterPro" id="IPR027443">
    <property type="entry name" value="IPNS-like_sf"/>
</dbReference>
<dbReference type="Gene3D" id="2.60.120.330">
    <property type="entry name" value="B-lactam Antibiotic, Isopenicillin N Synthase, Chain"/>
    <property type="match status" value="2"/>
</dbReference>
<evidence type="ECO:0000256" key="1">
    <source>
        <dbReference type="ARBA" id="ARBA00000885"/>
    </source>
</evidence>
<dbReference type="GO" id="GO:0000209">
    <property type="term" value="P:protein polyubiquitination"/>
    <property type="evidence" value="ECO:0007669"/>
    <property type="project" value="TreeGrafter"/>
</dbReference>
<evidence type="ECO:0000313" key="10">
    <source>
        <dbReference type="Proteomes" id="UP000316621"/>
    </source>
</evidence>
<dbReference type="GO" id="GO:0061630">
    <property type="term" value="F:ubiquitin protein ligase activity"/>
    <property type="evidence" value="ECO:0007669"/>
    <property type="project" value="UniProtKB-EC"/>
</dbReference>
<dbReference type="SUPFAM" id="SSF56204">
    <property type="entry name" value="Hect, E3 ligase catalytic domain"/>
    <property type="match status" value="2"/>
</dbReference>
<comment type="pathway">
    <text evidence="2">Protein modification; protein ubiquitination.</text>
</comment>
<dbReference type="InterPro" id="IPR035983">
    <property type="entry name" value="Hect_E3_ubiquitin_ligase"/>
</dbReference>
<dbReference type="SMART" id="SM00119">
    <property type="entry name" value="HECTc"/>
    <property type="match status" value="2"/>
</dbReference>
<dbReference type="EMBL" id="CM010719">
    <property type="protein sequence ID" value="RZC62422.1"/>
    <property type="molecule type" value="Genomic_DNA"/>
</dbReference>
<evidence type="ECO:0000256" key="4">
    <source>
        <dbReference type="ARBA" id="ARBA00022679"/>
    </source>
</evidence>
<dbReference type="Gene3D" id="3.30.2410.10">
    <property type="entry name" value="Hect, E3 ligase catalytic domain"/>
    <property type="match status" value="2"/>
</dbReference>
<protein>
    <recommendedName>
        <fullName evidence="3">HECT-type E3 ubiquitin transferase</fullName>
        <ecNumber evidence="3">2.3.2.26</ecNumber>
    </recommendedName>
</protein>
<evidence type="ECO:0000313" key="9">
    <source>
        <dbReference type="EMBL" id="RZC62422.1"/>
    </source>
</evidence>
<evidence type="ECO:0000256" key="5">
    <source>
        <dbReference type="ARBA" id="ARBA00022786"/>
    </source>
</evidence>
<evidence type="ECO:0000256" key="6">
    <source>
        <dbReference type="PROSITE-ProRule" id="PRU00104"/>
    </source>
</evidence>
<dbReference type="GO" id="GO:0005737">
    <property type="term" value="C:cytoplasm"/>
    <property type="evidence" value="ECO:0007669"/>
    <property type="project" value="TreeGrafter"/>
</dbReference>
<name>A0A4Y7JQW8_PAPSO</name>
<gene>
    <name evidence="9" type="ORF">C5167_024178</name>
</gene>
<evidence type="ECO:0000259" key="8">
    <source>
        <dbReference type="PROSITE" id="PS51471"/>
    </source>
</evidence>
<dbReference type="Proteomes" id="UP000316621">
    <property type="component" value="Chromosome 5"/>
</dbReference>
<dbReference type="Gramene" id="RZC62422">
    <property type="protein sequence ID" value="RZC62422"/>
    <property type="gene ID" value="C5167_024178"/>
</dbReference>
<comment type="caution">
    <text evidence="6">Lacks conserved residue(s) required for the propagation of feature annotation.</text>
</comment>
<evidence type="ECO:0000256" key="2">
    <source>
        <dbReference type="ARBA" id="ARBA00004906"/>
    </source>
</evidence>
<dbReference type="STRING" id="3469.A0A4Y7JQW8"/>
<dbReference type="InterPro" id="IPR050409">
    <property type="entry name" value="E3_ubiq-protein_ligase"/>
</dbReference>
<evidence type="ECO:0000259" key="7">
    <source>
        <dbReference type="PROSITE" id="PS50237"/>
    </source>
</evidence>
<sequence>MTKSASYYSCRETLISILKSIAFSNRPTYFGIARTSKLIGGLTKIFHETDMKLSRSLNSTYLSPSPLATTELRSLERIFGSAIQEHVRVKGQSLPLDPNAFKKYPYLNDLYCYVVFTSLQRKINECLKSLDVAVRDAGGNLKFNIGWSYLLSILKELNNISKLYEDGEELLSGAFRAFPLAIRYLIWHSKRGDDHLWLLKYGTAIDFESRIHLMVLMFPENEAATGHGVLREWLFLVCQALFSPEYSLFVECPEDRRRFFPNPAQVKPQQLMLYAFCGRVIALALMHKVKVGIAFDRVFFLQLAEEKISMEDIRCADPMMYKSCKDILEMDADLVDSDWKAHMKYEDCKENDEQICWFWKVVEGMSMEQKRELLFFWTSVKYLPVVGFSGLSHPLTICKTSCSDDHLPSSHTCFYRLSLPHYPSLAITKQRLSLICQTHVGCSFGFTTCLFKPSQDSIEHIRMEGDEEAIIQIEQLMASDEYEQRVQEFADFNYFVCCICKGRTIDDDDELGARYSSRDDILKGLKDILRTIPRYNKKKSMEHLQIFDCIGLTRVLFLLFRSSAKENKKIAKECIRLFLIDPKTNFGFFLPRSIQNQCATIVLSFYEAFYTTTDDEERQLYYSCRETLISILKSIAFSNRPTYFGIARTSKLIGGLTKIFHETDMKLSRSLNSTYLSPSPLATTELRSLERIFGSAIQEHRKINECLKSLDVAVRDAGGNLKFNIGWSYLLSILKELNNISKLYEDGEELLSGAFRAFPLAIRYLIWHSKRGDDHLWLLKYGTAIDFESRIHLMVLMFPENEAATGHGVLREWLFLVCQALFSPEYSLFVECPEDRRRFFPNPAQVKPQQLMLYAFCGRVIALALMHKVKVGIAFDRVFFLQLAEEKISMEDIRCADPMMYKSCKDILEMDADLVDSGALGLTFVREIKEFDCVLDGSDKPICFKDWKAHMKYEDCKENDEQICWFWKVVEGMSMEQKRELLFFWTSVKYLPVVGFSGLSHPLTICKTSCSDDHLPSSHTCFYRLSLPHYPSLAITKQRLSLICQTHVGCSFGFTGLHHRPATINHALVVRSWFINQPAVPVSLELKDIEVRAYRTDPVQITDNTGMMVDLNGDDLDILIRSESNNYDRMKELKAFDETKAGVKGLVDAGIKEIPRIFISTTAEDDDIKKNAGSPSKEFSIPVIDLGEINKGDDHQRKLIIDQVISSSPSANWRDTYYCFMAPTPAKPEEIPIILRDTMMKYSDHIEKLGLEVFELVSEECPQPELTIGTSKHADSDFLTILLQDNHISGLQVLHQNQWVDVPPVPGALIVNLMSNDRLKSVEHRVLTNLEYPPASVACFFHGTHLEQPTRKYGPIKELLLETDRPKYGETAIDEYIRHYNAKGLDGKSALTLFKL</sequence>
<accession>A0A4Y7JQW8</accession>
<dbReference type="PANTHER" id="PTHR11254:SF424">
    <property type="entry name" value="E3 UBIQUITIN-PROTEIN LIGASE UPL5"/>
    <property type="match status" value="1"/>
</dbReference>
<keyword evidence="4" id="KW-0808">Transferase</keyword>